<dbReference type="GO" id="GO:0007131">
    <property type="term" value="P:reciprocal meiotic recombination"/>
    <property type="evidence" value="ECO:0007669"/>
    <property type="project" value="TreeGrafter"/>
</dbReference>
<dbReference type="Proteomes" id="UP000650582">
    <property type="component" value="Unassembled WGS sequence"/>
</dbReference>
<keyword evidence="2" id="KW-0539">Nucleus</keyword>
<evidence type="ECO:0000256" key="1">
    <source>
        <dbReference type="ARBA" id="ARBA00004123"/>
    </source>
</evidence>
<evidence type="ECO:0000313" key="5">
    <source>
        <dbReference type="Proteomes" id="UP000650582"/>
    </source>
</evidence>
<dbReference type="GO" id="GO:0005657">
    <property type="term" value="C:replication fork"/>
    <property type="evidence" value="ECO:0007669"/>
    <property type="project" value="TreeGrafter"/>
</dbReference>
<dbReference type="SUPFAM" id="SSF52540">
    <property type="entry name" value="P-loop containing nucleoside triphosphate hydrolases"/>
    <property type="match status" value="1"/>
</dbReference>
<organism evidence="4 5">
    <name type="scientific">Rhizoctonia solani</name>
    <dbReference type="NCBI Taxonomy" id="456999"/>
    <lineage>
        <taxon>Eukaryota</taxon>
        <taxon>Fungi</taxon>
        <taxon>Dikarya</taxon>
        <taxon>Basidiomycota</taxon>
        <taxon>Agaricomycotina</taxon>
        <taxon>Agaricomycetes</taxon>
        <taxon>Cantharellales</taxon>
        <taxon>Ceratobasidiaceae</taxon>
        <taxon>Rhizoctonia</taxon>
    </lineage>
</organism>
<reference evidence="4" key="1">
    <citation type="submission" date="2020-09" db="EMBL/GenBank/DDBJ databases">
        <title>Comparative genome analyses of four rice-infecting Rhizoctonia solani isolates reveal extensive enrichment of homogalacturonan modification genes.</title>
        <authorList>
            <person name="Lee D.-Y."/>
            <person name="Jeon J."/>
            <person name="Kim K.-T."/>
            <person name="Cheong K."/>
            <person name="Song H."/>
            <person name="Choi G."/>
            <person name="Ko J."/>
            <person name="Opiyo S.O."/>
            <person name="Zuo S."/>
            <person name="Madhav S."/>
            <person name="Lee Y.-H."/>
            <person name="Wang G.-L."/>
        </authorList>
    </citation>
    <scope>NUCLEOTIDE SEQUENCE</scope>
    <source>
        <strain evidence="4">AG1-IA YN-7</strain>
    </source>
</reference>
<dbReference type="GO" id="GO:0000723">
    <property type="term" value="P:telomere maintenance"/>
    <property type="evidence" value="ECO:0007669"/>
    <property type="project" value="TreeGrafter"/>
</dbReference>
<comment type="subcellular location">
    <subcellularLocation>
        <location evidence="1">Nucleus</location>
    </subcellularLocation>
</comment>
<dbReference type="Gene3D" id="3.40.50.300">
    <property type="entry name" value="P-loop containing nucleotide triphosphate hydrolases"/>
    <property type="match status" value="1"/>
</dbReference>
<feature type="domain" description="Rad51-like C-terminal" evidence="3">
    <location>
        <begin position="98"/>
        <end position="258"/>
    </location>
</feature>
<dbReference type="GO" id="GO:0000400">
    <property type="term" value="F:four-way junction DNA binding"/>
    <property type="evidence" value="ECO:0007669"/>
    <property type="project" value="TreeGrafter"/>
</dbReference>
<protein>
    <submittedName>
        <fullName evidence="4">P-loop containing nucleoside triphosphate hydrolase protein</fullName>
    </submittedName>
</protein>
<sequence length="407" mass="44821">MRIRTIQRNVPRLVSKPHILPALESAGIKTTHDVLFTPLGELLNRLSGAEDILTTDIIELQDEIAAVCAVPGIRGDELLENEVLAAEAMKPYSFSALGVKSVDDLLGETLYGPYVVEISGQTGSGKSAIAMQVALRRLAYDPDASTLWVDCSSDFSVERAKRICQNLELDEATTTSVLSRVQIILSFEIDEFQNTLDSIEASLTENSQASLRYIVVDPITPLLSGQITGSSSQGHATMVNIMRQLARIAQDHNLTVMVRVFSPPLSTEWDGLPFDGQVLNKTANSPTRNPLSSFPKTTAKPALGPTFTFLSHATIWLSTADTTLERRGRQGETHIVEVFRSRVGVRTFLLYFCIGSNVRTSRRTAGVCSLYRTGWSFYPTPIDNAPHDNSTMYLFMTVKVSQFKTTQ</sequence>
<keyword evidence="4" id="KW-0378">Hydrolase</keyword>
<evidence type="ECO:0000313" key="4">
    <source>
        <dbReference type="EMBL" id="KAF8674038.1"/>
    </source>
</evidence>
<evidence type="ECO:0000259" key="3">
    <source>
        <dbReference type="Pfam" id="PF08423"/>
    </source>
</evidence>
<dbReference type="InterPro" id="IPR051988">
    <property type="entry name" value="HRR_RAD51_Paralog"/>
</dbReference>
<dbReference type="GO" id="GO:0000724">
    <property type="term" value="P:double-strand break repair via homologous recombination"/>
    <property type="evidence" value="ECO:0007669"/>
    <property type="project" value="TreeGrafter"/>
</dbReference>
<dbReference type="InterPro" id="IPR013632">
    <property type="entry name" value="Rad51_C"/>
</dbReference>
<dbReference type="AlphaFoldDB" id="A0A8H7H3G7"/>
<dbReference type="GO" id="GO:0003697">
    <property type="term" value="F:single-stranded DNA binding"/>
    <property type="evidence" value="ECO:0007669"/>
    <property type="project" value="TreeGrafter"/>
</dbReference>
<accession>A0A8H7H3G7</accession>
<dbReference type="InterPro" id="IPR027417">
    <property type="entry name" value="P-loop_NTPase"/>
</dbReference>
<name>A0A8H7H3G7_9AGAM</name>
<proteinExistence type="predicted"/>
<dbReference type="EMBL" id="JACYCC010000131">
    <property type="protein sequence ID" value="KAF8674038.1"/>
    <property type="molecule type" value="Genomic_DNA"/>
</dbReference>
<dbReference type="Pfam" id="PF08423">
    <property type="entry name" value="Rad51"/>
    <property type="match status" value="1"/>
</dbReference>
<dbReference type="GO" id="GO:0016787">
    <property type="term" value="F:hydrolase activity"/>
    <property type="evidence" value="ECO:0007669"/>
    <property type="project" value="UniProtKB-KW"/>
</dbReference>
<evidence type="ECO:0000256" key="2">
    <source>
        <dbReference type="ARBA" id="ARBA00023242"/>
    </source>
</evidence>
<comment type="caution">
    <text evidence="4">The sequence shown here is derived from an EMBL/GenBank/DDBJ whole genome shotgun (WGS) entry which is preliminary data.</text>
</comment>
<dbReference type="GO" id="GO:0005815">
    <property type="term" value="C:microtubule organizing center"/>
    <property type="evidence" value="ECO:0007669"/>
    <property type="project" value="TreeGrafter"/>
</dbReference>
<dbReference type="GO" id="GO:0033063">
    <property type="term" value="C:Rad51B-Rad51C-Rad51D-XRCC2 complex"/>
    <property type="evidence" value="ECO:0007669"/>
    <property type="project" value="TreeGrafter"/>
</dbReference>
<dbReference type="GO" id="GO:0042148">
    <property type="term" value="P:DNA strand invasion"/>
    <property type="evidence" value="ECO:0007669"/>
    <property type="project" value="TreeGrafter"/>
</dbReference>
<gene>
    <name evidence="4" type="ORF">RHS04_07563</name>
</gene>
<dbReference type="PANTHER" id="PTHR46457">
    <property type="entry name" value="DNA REPAIR PROTEIN RAD51 HOMOLOG 4"/>
    <property type="match status" value="1"/>
</dbReference>
<dbReference type="PANTHER" id="PTHR46457:SF1">
    <property type="entry name" value="DNA REPAIR PROTEIN RAD51 HOMOLOG 4"/>
    <property type="match status" value="1"/>
</dbReference>
<dbReference type="GO" id="GO:0008094">
    <property type="term" value="F:ATP-dependent activity, acting on DNA"/>
    <property type="evidence" value="ECO:0007669"/>
    <property type="project" value="TreeGrafter"/>
</dbReference>